<keyword evidence="3" id="KW-1185">Reference proteome</keyword>
<feature type="transmembrane region" description="Helical" evidence="1">
    <location>
        <begin position="44"/>
        <end position="61"/>
    </location>
</feature>
<feature type="transmembrane region" description="Helical" evidence="1">
    <location>
        <begin position="67"/>
        <end position="87"/>
    </location>
</feature>
<reference evidence="2" key="1">
    <citation type="submission" date="2017-02" db="EMBL/GenBank/DDBJ databases">
        <title>Draft Genome Sequence of the Salt Water Bacterium Oceanospirillum linum ATCC 11336.</title>
        <authorList>
            <person name="Trachtenberg A.M."/>
            <person name="Carney J.G."/>
            <person name="Linnane J.D."/>
            <person name="Rheaume B.A."/>
            <person name="Pitts N.L."/>
            <person name="Mykles D.L."/>
            <person name="Maclea K.S."/>
        </authorList>
    </citation>
    <scope>NUCLEOTIDE SEQUENCE [LARGE SCALE GENOMIC DNA]</scope>
    <source>
        <strain evidence="2">ATCC 11336</strain>
    </source>
</reference>
<keyword evidence="1" id="KW-0812">Transmembrane</keyword>
<sequence length="92" mass="10518">MTIPYPRSRWTQALSLISAIIISVVLTAYPRLIADSIHEVDHGLFTLFMWAISAGFIHGVGFEPKAIIWRLIFNPIIAWLIIVYGLVEYLIY</sequence>
<dbReference type="InterPro" id="IPR011846">
    <property type="entry name" value="Cyd_oper_YbgE"/>
</dbReference>
<dbReference type="AlphaFoldDB" id="A0A1T1HEI1"/>
<protein>
    <recommendedName>
        <fullName evidence="4">Cyd operon protein YbgE</fullName>
    </recommendedName>
</protein>
<feature type="transmembrane region" description="Helical" evidence="1">
    <location>
        <begin position="12"/>
        <end position="32"/>
    </location>
</feature>
<dbReference type="EMBL" id="MTSD02000001">
    <property type="protein sequence ID" value="OOV88226.1"/>
    <property type="molecule type" value="Genomic_DNA"/>
</dbReference>
<comment type="caution">
    <text evidence="2">The sequence shown here is derived from an EMBL/GenBank/DDBJ whole genome shotgun (WGS) entry which is preliminary data.</text>
</comment>
<accession>A0A1T1HEI1</accession>
<evidence type="ECO:0000256" key="1">
    <source>
        <dbReference type="SAM" id="Phobius"/>
    </source>
</evidence>
<keyword evidence="1" id="KW-0472">Membrane</keyword>
<keyword evidence="1" id="KW-1133">Transmembrane helix</keyword>
<organism evidence="2 3">
    <name type="scientific">Oceanospirillum linum</name>
    <dbReference type="NCBI Taxonomy" id="966"/>
    <lineage>
        <taxon>Bacteria</taxon>
        <taxon>Pseudomonadati</taxon>
        <taxon>Pseudomonadota</taxon>
        <taxon>Gammaproteobacteria</taxon>
        <taxon>Oceanospirillales</taxon>
        <taxon>Oceanospirillaceae</taxon>
        <taxon>Oceanospirillum</taxon>
    </lineage>
</organism>
<gene>
    <name evidence="2" type="ORF">BTA35_0201460</name>
</gene>
<dbReference type="RefSeq" id="WP_160054892.1">
    <property type="nucleotide sequence ID" value="NZ_FXTS01000001.1"/>
</dbReference>
<dbReference type="STRING" id="966.BTA35_0201460"/>
<evidence type="ECO:0008006" key="4">
    <source>
        <dbReference type="Google" id="ProtNLM"/>
    </source>
</evidence>
<dbReference type="Pfam" id="PF09600">
    <property type="entry name" value="Cyd_oper_YbgE"/>
    <property type="match status" value="1"/>
</dbReference>
<evidence type="ECO:0000313" key="3">
    <source>
        <dbReference type="Proteomes" id="UP000190064"/>
    </source>
</evidence>
<dbReference type="Proteomes" id="UP000190064">
    <property type="component" value="Unassembled WGS sequence"/>
</dbReference>
<evidence type="ECO:0000313" key="2">
    <source>
        <dbReference type="EMBL" id="OOV88226.1"/>
    </source>
</evidence>
<proteinExistence type="predicted"/>
<name>A0A1T1HEI1_OCELI</name>